<dbReference type="OrthoDB" id="10071976at2759"/>
<evidence type="ECO:0000259" key="3">
    <source>
        <dbReference type="Pfam" id="PF17779"/>
    </source>
</evidence>
<dbReference type="EMBL" id="AMQN01033078">
    <property type="status" value="NOT_ANNOTATED_CDS"/>
    <property type="molecule type" value="Genomic_DNA"/>
</dbReference>
<organism evidence="4">
    <name type="scientific">Capitella teleta</name>
    <name type="common">Polychaete worm</name>
    <dbReference type="NCBI Taxonomy" id="283909"/>
    <lineage>
        <taxon>Eukaryota</taxon>
        <taxon>Metazoa</taxon>
        <taxon>Spiralia</taxon>
        <taxon>Lophotrochozoa</taxon>
        <taxon>Annelida</taxon>
        <taxon>Polychaeta</taxon>
        <taxon>Sedentaria</taxon>
        <taxon>Scolecida</taxon>
        <taxon>Capitellidae</taxon>
        <taxon>Capitella</taxon>
    </lineage>
</organism>
<dbReference type="AlphaFoldDB" id="R7TBS3"/>
<dbReference type="GO" id="GO:0005524">
    <property type="term" value="F:ATP binding"/>
    <property type="evidence" value="ECO:0007669"/>
    <property type="project" value="UniProtKB-KW"/>
</dbReference>
<sequence length="314" mass="36733">MAMHVRHHDVTHYRSSNKNVRQILARLYSRLRDIDTAPESAPEFVLDSTTFYVPLHLQIEETPTIEQQRLYVERFANFKKKYKGKFDELLNLIKDEHYEHEYDLLFGDEEQVKQPHGQHIFMLNGKLHSASLCSNPLNLAIICLLIISDELQNIKSRTELYKCVTKFLVKKASERMKRPKEKIEADIIRPLCRLAFEAFKKNKVYLTNVDLANSGVDAVDVVRSGFLTKNVKVRLLADPVEYFSFSHKTFHKFLAATHMTQTPNDLKDWLKTITAGQWWSERLDSLQLLLFDLLLEYLLVDEAFIVERFSLSQD</sequence>
<dbReference type="InterPro" id="IPR041075">
    <property type="entry name" value="NOD1/2_WH"/>
</dbReference>
<dbReference type="Proteomes" id="UP000014760">
    <property type="component" value="Unassembled WGS sequence"/>
</dbReference>
<evidence type="ECO:0000256" key="2">
    <source>
        <dbReference type="ARBA" id="ARBA00022840"/>
    </source>
</evidence>
<dbReference type="PANTHER" id="PTHR46844">
    <property type="entry name" value="SLR5058 PROTEIN"/>
    <property type="match status" value="1"/>
</dbReference>
<dbReference type="EMBL" id="KB311608">
    <property type="protein sequence ID" value="ELT88937.1"/>
    <property type="molecule type" value="Genomic_DNA"/>
</dbReference>
<reference evidence="5" key="3">
    <citation type="submission" date="2015-06" db="UniProtKB">
        <authorList>
            <consortium name="EnsemblMetazoa"/>
        </authorList>
    </citation>
    <scope>IDENTIFICATION</scope>
</reference>
<name>R7TBS3_CAPTE</name>
<evidence type="ECO:0000313" key="4">
    <source>
        <dbReference type="EMBL" id="ELT88937.1"/>
    </source>
</evidence>
<evidence type="ECO:0000256" key="1">
    <source>
        <dbReference type="ARBA" id="ARBA00022741"/>
    </source>
</evidence>
<dbReference type="Pfam" id="PF17779">
    <property type="entry name" value="WHD_NOD2"/>
    <property type="match status" value="1"/>
</dbReference>
<accession>R7TBS3</accession>
<keyword evidence="1" id="KW-0547">Nucleotide-binding</keyword>
<protein>
    <recommendedName>
        <fullName evidence="3">NOD1/2 winged helix domain-containing protein</fullName>
    </recommendedName>
</protein>
<keyword evidence="2" id="KW-0067">ATP-binding</keyword>
<reference evidence="6" key="1">
    <citation type="submission" date="2012-12" db="EMBL/GenBank/DDBJ databases">
        <authorList>
            <person name="Hellsten U."/>
            <person name="Grimwood J."/>
            <person name="Chapman J.A."/>
            <person name="Shapiro H."/>
            <person name="Aerts A."/>
            <person name="Otillar R.P."/>
            <person name="Terry A.Y."/>
            <person name="Boore J.L."/>
            <person name="Simakov O."/>
            <person name="Marletaz F."/>
            <person name="Cho S.-J."/>
            <person name="Edsinger-Gonzales E."/>
            <person name="Havlak P."/>
            <person name="Kuo D.-H."/>
            <person name="Larsson T."/>
            <person name="Lv J."/>
            <person name="Arendt D."/>
            <person name="Savage R."/>
            <person name="Osoegawa K."/>
            <person name="de Jong P."/>
            <person name="Lindberg D.R."/>
            <person name="Seaver E.C."/>
            <person name="Weisblat D.A."/>
            <person name="Putnam N.H."/>
            <person name="Grigoriev I.V."/>
            <person name="Rokhsar D.S."/>
        </authorList>
    </citation>
    <scope>NUCLEOTIDE SEQUENCE</scope>
    <source>
        <strain evidence="6">I ESC-2004</strain>
    </source>
</reference>
<dbReference type="EMBL" id="AMQN01033079">
    <property type="status" value="NOT_ANNOTATED_CDS"/>
    <property type="molecule type" value="Genomic_DNA"/>
</dbReference>
<feature type="domain" description="NOD1/2 winged helix" evidence="3">
    <location>
        <begin position="186"/>
        <end position="231"/>
    </location>
</feature>
<gene>
    <name evidence="4" type="ORF">CAPTEDRAFT_200868</name>
</gene>
<dbReference type="HOGENOM" id="CLU_886366_0_0_1"/>
<reference evidence="4 6" key="2">
    <citation type="journal article" date="2013" name="Nature">
        <title>Insights into bilaterian evolution from three spiralian genomes.</title>
        <authorList>
            <person name="Simakov O."/>
            <person name="Marletaz F."/>
            <person name="Cho S.J."/>
            <person name="Edsinger-Gonzales E."/>
            <person name="Havlak P."/>
            <person name="Hellsten U."/>
            <person name="Kuo D.H."/>
            <person name="Larsson T."/>
            <person name="Lv J."/>
            <person name="Arendt D."/>
            <person name="Savage R."/>
            <person name="Osoegawa K."/>
            <person name="de Jong P."/>
            <person name="Grimwood J."/>
            <person name="Chapman J.A."/>
            <person name="Shapiro H."/>
            <person name="Aerts A."/>
            <person name="Otillar R.P."/>
            <person name="Terry A.Y."/>
            <person name="Boore J.L."/>
            <person name="Grigoriev I.V."/>
            <person name="Lindberg D.R."/>
            <person name="Seaver E.C."/>
            <person name="Weisblat D.A."/>
            <person name="Putnam N.H."/>
            <person name="Rokhsar D.S."/>
        </authorList>
    </citation>
    <scope>NUCLEOTIDE SEQUENCE</scope>
    <source>
        <strain evidence="4 6">I ESC-2004</strain>
    </source>
</reference>
<evidence type="ECO:0000313" key="5">
    <source>
        <dbReference type="EnsemblMetazoa" id="CapteP200868"/>
    </source>
</evidence>
<proteinExistence type="predicted"/>
<keyword evidence="6" id="KW-1185">Reference proteome</keyword>
<dbReference type="PANTHER" id="PTHR46844:SF1">
    <property type="entry name" value="SLR5058 PROTEIN"/>
    <property type="match status" value="1"/>
</dbReference>
<evidence type="ECO:0000313" key="6">
    <source>
        <dbReference type="Proteomes" id="UP000014760"/>
    </source>
</evidence>
<dbReference type="EnsemblMetazoa" id="CapteT200868">
    <property type="protein sequence ID" value="CapteP200868"/>
    <property type="gene ID" value="CapteG200868"/>
</dbReference>